<feature type="compositionally biased region" description="Basic and acidic residues" evidence="3">
    <location>
        <begin position="177"/>
        <end position="204"/>
    </location>
</feature>
<proteinExistence type="predicted"/>
<dbReference type="GO" id="GO:0070920">
    <property type="term" value="P:regulation of regulatory ncRNA processing"/>
    <property type="evidence" value="ECO:0007669"/>
    <property type="project" value="TreeGrafter"/>
</dbReference>
<dbReference type="GO" id="GO:0035197">
    <property type="term" value="F:siRNA binding"/>
    <property type="evidence" value="ECO:0007669"/>
    <property type="project" value="TreeGrafter"/>
</dbReference>
<keyword evidence="1 2" id="KW-0694">RNA-binding</keyword>
<dbReference type="PANTHER" id="PTHR46205">
    <property type="entry name" value="LOQUACIOUS, ISOFORM B"/>
    <property type="match status" value="1"/>
</dbReference>
<dbReference type="GO" id="GO:0005737">
    <property type="term" value="C:cytoplasm"/>
    <property type="evidence" value="ECO:0007669"/>
    <property type="project" value="TreeGrafter"/>
</dbReference>
<reference evidence="5" key="1">
    <citation type="submission" date="2020-11" db="EMBL/GenBank/DDBJ databases">
        <authorList>
            <person name="Tran Van P."/>
        </authorList>
    </citation>
    <scope>NUCLEOTIDE SEQUENCE</scope>
</reference>
<feature type="region of interest" description="Disordered" evidence="3">
    <location>
        <begin position="177"/>
        <end position="236"/>
    </location>
</feature>
<dbReference type="SUPFAM" id="SSF54768">
    <property type="entry name" value="dsRNA-binding domain-like"/>
    <property type="match status" value="1"/>
</dbReference>
<organism evidence="5">
    <name type="scientific">Timema douglasi</name>
    <name type="common">Walking stick</name>
    <dbReference type="NCBI Taxonomy" id="61478"/>
    <lineage>
        <taxon>Eukaryota</taxon>
        <taxon>Metazoa</taxon>
        <taxon>Ecdysozoa</taxon>
        <taxon>Arthropoda</taxon>
        <taxon>Hexapoda</taxon>
        <taxon>Insecta</taxon>
        <taxon>Pterygota</taxon>
        <taxon>Neoptera</taxon>
        <taxon>Polyneoptera</taxon>
        <taxon>Phasmatodea</taxon>
        <taxon>Timematodea</taxon>
        <taxon>Timematoidea</taxon>
        <taxon>Timematidae</taxon>
        <taxon>Timema</taxon>
    </lineage>
</organism>
<evidence type="ECO:0000259" key="4">
    <source>
        <dbReference type="PROSITE" id="PS50137"/>
    </source>
</evidence>
<dbReference type="InterPro" id="IPR051247">
    <property type="entry name" value="RLC_Component"/>
</dbReference>
<dbReference type="InterPro" id="IPR014720">
    <property type="entry name" value="dsRBD_dom"/>
</dbReference>
<evidence type="ECO:0000313" key="5">
    <source>
        <dbReference type="EMBL" id="CAD7204182.1"/>
    </source>
</evidence>
<accession>A0A7R8ZC72</accession>
<feature type="domain" description="DRBM" evidence="4">
    <location>
        <begin position="95"/>
        <end position="170"/>
    </location>
</feature>
<evidence type="ECO:0000256" key="1">
    <source>
        <dbReference type="ARBA" id="ARBA00022884"/>
    </source>
</evidence>
<feature type="compositionally biased region" description="Basic and acidic residues" evidence="3">
    <location>
        <begin position="217"/>
        <end position="229"/>
    </location>
</feature>
<dbReference type="GO" id="GO:0005634">
    <property type="term" value="C:nucleus"/>
    <property type="evidence" value="ECO:0007669"/>
    <property type="project" value="TreeGrafter"/>
</dbReference>
<dbReference type="GO" id="GO:0016442">
    <property type="term" value="C:RISC complex"/>
    <property type="evidence" value="ECO:0007669"/>
    <property type="project" value="TreeGrafter"/>
</dbReference>
<dbReference type="GO" id="GO:0070578">
    <property type="term" value="C:RISC-loading complex"/>
    <property type="evidence" value="ECO:0007669"/>
    <property type="project" value="TreeGrafter"/>
</dbReference>
<evidence type="ECO:0000256" key="3">
    <source>
        <dbReference type="SAM" id="MobiDB-lite"/>
    </source>
</evidence>
<dbReference type="SMART" id="SM00358">
    <property type="entry name" value="DSRM"/>
    <property type="match status" value="1"/>
</dbReference>
<dbReference type="GO" id="GO:0030422">
    <property type="term" value="P:siRNA processing"/>
    <property type="evidence" value="ECO:0007669"/>
    <property type="project" value="TreeGrafter"/>
</dbReference>
<dbReference type="Pfam" id="PF00035">
    <property type="entry name" value="dsrm"/>
    <property type="match status" value="1"/>
</dbReference>
<dbReference type="PROSITE" id="PS50137">
    <property type="entry name" value="DS_RBD"/>
    <property type="match status" value="1"/>
</dbReference>
<gene>
    <name evidence="5" type="ORF">TDIB3V08_LOCUS10344</name>
</gene>
<name>A0A7R8ZC72_TIMDO</name>
<dbReference type="AlphaFoldDB" id="A0A7R8ZC72"/>
<dbReference type="PANTHER" id="PTHR46205:SF3">
    <property type="entry name" value="LOQUACIOUS, ISOFORM B"/>
    <property type="match status" value="1"/>
</dbReference>
<evidence type="ECO:0000256" key="2">
    <source>
        <dbReference type="PROSITE-ProRule" id="PRU00266"/>
    </source>
</evidence>
<dbReference type="GO" id="GO:0003725">
    <property type="term" value="F:double-stranded RNA binding"/>
    <property type="evidence" value="ECO:0007669"/>
    <property type="project" value="TreeGrafter"/>
</dbReference>
<dbReference type="EMBL" id="OA571786">
    <property type="protein sequence ID" value="CAD7204182.1"/>
    <property type="molecule type" value="Genomic_DNA"/>
</dbReference>
<dbReference type="Gene3D" id="3.30.160.20">
    <property type="match status" value="1"/>
</dbReference>
<sequence length="236" mass="26112">MRASLKQSPVPHNMEKQVAMLSSPILMGFEFLVLLSHCKAMQAAATSAELISKISSTEYKPGTYGYEVCVRAFTSRSPAQRKYRGMMIISTMSFNPVGGLQEFCTSHHLNLPYYQTAESGALHARTFTVTCKVGKYVKTVGLKHLFVGSSSTKKEAKKKAAASLLALLMTRVTGSSKEKLKSKHLNETHEDARKDLGKKEREVIGKISTQVASPAELKPRYVPDTENKNRVVRSNQ</sequence>
<protein>
    <recommendedName>
        <fullName evidence="4">DRBM domain-containing protein</fullName>
    </recommendedName>
</protein>